<protein>
    <submittedName>
        <fullName evidence="2">Uncharacterized protein DUF3618</fullName>
    </submittedName>
</protein>
<feature type="transmembrane region" description="Helical" evidence="1">
    <location>
        <begin position="69"/>
        <end position="88"/>
    </location>
</feature>
<proteinExistence type="predicted"/>
<dbReference type="Proteomes" id="UP000280668">
    <property type="component" value="Unassembled WGS sequence"/>
</dbReference>
<keyword evidence="3" id="KW-1185">Reference proteome</keyword>
<reference evidence="2 3" key="1">
    <citation type="submission" date="2018-11" db="EMBL/GenBank/DDBJ databases">
        <title>Sequencing the genomes of 1000 actinobacteria strains.</title>
        <authorList>
            <person name="Klenk H.-P."/>
        </authorList>
    </citation>
    <scope>NUCLEOTIDE SEQUENCE [LARGE SCALE GENOMIC DNA]</scope>
    <source>
        <strain evidence="2 3">DSM 11294</strain>
    </source>
</reference>
<dbReference type="EMBL" id="RKHK01000001">
    <property type="protein sequence ID" value="ROR72537.1"/>
    <property type="molecule type" value="Genomic_DNA"/>
</dbReference>
<comment type="caution">
    <text evidence="2">The sequence shown here is derived from an EMBL/GenBank/DDBJ whole genome shotgun (WGS) entry which is preliminary data.</text>
</comment>
<sequence>MSAKTKNSQPSIDELKARILRARLEMTATVDEASDRVNPKVQVAKAKASAQLKAKHFTDDLKAGKPGPIAVVAGGLALIGGGIALAVLSARR</sequence>
<accession>A0A3N2BBA5</accession>
<dbReference type="InterPro" id="IPR022062">
    <property type="entry name" value="DUF3618"/>
</dbReference>
<dbReference type="AlphaFoldDB" id="A0A3N2BBA5"/>
<dbReference type="Pfam" id="PF12277">
    <property type="entry name" value="DUF3618"/>
    <property type="match status" value="1"/>
</dbReference>
<dbReference type="RefSeq" id="WP_123303086.1">
    <property type="nucleotide sequence ID" value="NZ_RKHK01000001.1"/>
</dbReference>
<keyword evidence="1" id="KW-0812">Transmembrane</keyword>
<evidence type="ECO:0000256" key="1">
    <source>
        <dbReference type="SAM" id="Phobius"/>
    </source>
</evidence>
<evidence type="ECO:0000313" key="2">
    <source>
        <dbReference type="EMBL" id="ROR72537.1"/>
    </source>
</evidence>
<name>A0A3N2BBA5_9MICO</name>
<keyword evidence="1" id="KW-1133">Transmembrane helix</keyword>
<keyword evidence="1" id="KW-0472">Membrane</keyword>
<evidence type="ECO:0000313" key="3">
    <source>
        <dbReference type="Proteomes" id="UP000280668"/>
    </source>
</evidence>
<organism evidence="2 3">
    <name type="scientific">Bogoriella caseilytica</name>
    <dbReference type="NCBI Taxonomy" id="56055"/>
    <lineage>
        <taxon>Bacteria</taxon>
        <taxon>Bacillati</taxon>
        <taxon>Actinomycetota</taxon>
        <taxon>Actinomycetes</taxon>
        <taxon>Micrococcales</taxon>
        <taxon>Bogoriellaceae</taxon>
        <taxon>Bogoriella</taxon>
    </lineage>
</organism>
<gene>
    <name evidence="2" type="ORF">EDD31_0892</name>
</gene>